<evidence type="ECO:0000256" key="6">
    <source>
        <dbReference type="SAM" id="MobiDB-lite"/>
    </source>
</evidence>
<feature type="compositionally biased region" description="Polar residues" evidence="6">
    <location>
        <begin position="413"/>
        <end position="424"/>
    </location>
</feature>
<dbReference type="PRINTS" id="PR00449">
    <property type="entry name" value="RASTRNSFRMNG"/>
</dbReference>
<dbReference type="SMART" id="SM00175">
    <property type="entry name" value="RAB"/>
    <property type="match status" value="1"/>
</dbReference>
<proteinExistence type="evidence at transcript level"/>
<keyword evidence="3" id="KW-0547">Nucleotide-binding</keyword>
<feature type="region of interest" description="Disordered" evidence="6">
    <location>
        <begin position="367"/>
        <end position="436"/>
    </location>
</feature>
<comment type="catalytic activity">
    <reaction evidence="5">
        <text>GTP + H2O = GDP + phosphate + H(+)</text>
        <dbReference type="Rhea" id="RHEA:19669"/>
        <dbReference type="ChEBI" id="CHEBI:15377"/>
        <dbReference type="ChEBI" id="CHEBI:15378"/>
        <dbReference type="ChEBI" id="CHEBI:37565"/>
        <dbReference type="ChEBI" id="CHEBI:43474"/>
        <dbReference type="ChEBI" id="CHEBI:58189"/>
        <dbReference type="EC" id="3.6.5.2"/>
    </reaction>
</comment>
<dbReference type="InterPro" id="IPR051065">
    <property type="entry name" value="Ras-related_GTPase"/>
</dbReference>
<feature type="compositionally biased region" description="Basic and acidic residues" evidence="6">
    <location>
        <begin position="403"/>
        <end position="412"/>
    </location>
</feature>
<dbReference type="SUPFAM" id="SSF52540">
    <property type="entry name" value="P-loop containing nucleoside triphosphate hydrolases"/>
    <property type="match status" value="1"/>
</dbReference>
<dbReference type="GO" id="GO:0005525">
    <property type="term" value="F:GTP binding"/>
    <property type="evidence" value="ECO:0007669"/>
    <property type="project" value="InterPro"/>
</dbReference>
<evidence type="ECO:0000313" key="7">
    <source>
        <dbReference type="EMBL" id="CAB3265450.1"/>
    </source>
</evidence>
<dbReference type="AlphaFoldDB" id="A0A6F9DQY5"/>
<evidence type="ECO:0000256" key="3">
    <source>
        <dbReference type="ARBA" id="ARBA00022741"/>
    </source>
</evidence>
<dbReference type="InterPro" id="IPR027417">
    <property type="entry name" value="P-loop_NTPase"/>
</dbReference>
<feature type="compositionally biased region" description="Low complexity" evidence="6">
    <location>
        <begin position="369"/>
        <end position="390"/>
    </location>
</feature>
<dbReference type="Pfam" id="PF00071">
    <property type="entry name" value="Ras"/>
    <property type="match status" value="1"/>
</dbReference>
<reference evidence="7" key="1">
    <citation type="submission" date="2020-04" db="EMBL/GenBank/DDBJ databases">
        <authorList>
            <person name="Neveu A P."/>
        </authorList>
    </citation>
    <scope>NUCLEOTIDE SEQUENCE</scope>
    <source>
        <tissue evidence="7">Whole embryo</tissue>
    </source>
</reference>
<name>A0A6F9DQY5_9ASCI</name>
<dbReference type="InterPro" id="IPR001806">
    <property type="entry name" value="Small_GTPase"/>
</dbReference>
<dbReference type="PROSITE" id="PS51419">
    <property type="entry name" value="RAB"/>
    <property type="match status" value="1"/>
</dbReference>
<evidence type="ECO:0000256" key="5">
    <source>
        <dbReference type="ARBA" id="ARBA00048098"/>
    </source>
</evidence>
<feature type="region of interest" description="Disordered" evidence="6">
    <location>
        <begin position="305"/>
        <end position="345"/>
    </location>
</feature>
<organism evidence="7">
    <name type="scientific">Phallusia mammillata</name>
    <dbReference type="NCBI Taxonomy" id="59560"/>
    <lineage>
        <taxon>Eukaryota</taxon>
        <taxon>Metazoa</taxon>
        <taxon>Chordata</taxon>
        <taxon>Tunicata</taxon>
        <taxon>Ascidiacea</taxon>
        <taxon>Phlebobranchia</taxon>
        <taxon>Ascidiidae</taxon>
        <taxon>Phallusia</taxon>
    </lineage>
</organism>
<evidence type="ECO:0000256" key="4">
    <source>
        <dbReference type="ARBA" id="ARBA00022801"/>
    </source>
</evidence>
<dbReference type="GO" id="GO:0003925">
    <property type="term" value="F:G protein activity"/>
    <property type="evidence" value="ECO:0007669"/>
    <property type="project" value="UniProtKB-EC"/>
</dbReference>
<sequence>MNNARGRAILMSSALASLPRPHVIRRSQSATAGAAPRSVRVVVLGVGGVGKTAMAVRFITKRFIGDYDPTLETIYRHTTVVDDELVNFEIMDTAGQEENSLMLEDKCKWGESFVFVYDVTDKYSFDELTRLKFIASYTHSRLRVNFTPCWILVGNKSDLAENERMVSTEEGRQLAKDLGCHMFREISVRESVHESGEVFEDLWREFSRLSPRSPSSSQRRKFSYRIQDKIPVLNSNASTCASEALKNLGVNEGISTLTHTLKKQCSAPGFTFSTRTSKESLYNDSNNNNHSDDMYDNARDIARIPEADDEDSDPATPPPDYGKPMRSRRNAVVSGSLTTKPPTFPRARRKALCKAVSVDNVFNHLDENSTTASDTTTPLSSSSTSSSTTSLNGSINPSTNSSDKLKTNDSMRVRSSSDAGQNQSDPKKAVSRNPEDLVSIYQDHCRRHRARRCESVKFKRPFNPMPAVPLTSTYEVGGF</sequence>
<protein>
    <recommendedName>
        <fullName evidence="2">small monomeric GTPase</fullName>
        <ecNumber evidence="2">3.6.5.2</ecNumber>
    </recommendedName>
</protein>
<keyword evidence="4" id="KW-0378">Hydrolase</keyword>
<comment type="similarity">
    <text evidence="1">Belongs to the small GTPase superfamily. Ras family.</text>
</comment>
<dbReference type="EMBL" id="LR789588">
    <property type="protein sequence ID" value="CAB3265450.1"/>
    <property type="molecule type" value="mRNA"/>
</dbReference>
<dbReference type="SMART" id="SM00174">
    <property type="entry name" value="RHO"/>
    <property type="match status" value="1"/>
</dbReference>
<dbReference type="EC" id="3.6.5.2" evidence="2"/>
<dbReference type="Gene3D" id="3.40.50.300">
    <property type="entry name" value="P-loop containing nucleotide triphosphate hydrolases"/>
    <property type="match status" value="1"/>
</dbReference>
<gene>
    <name evidence="7" type="primary">Rasl11a</name>
</gene>
<dbReference type="PROSITE" id="PS51421">
    <property type="entry name" value="RAS"/>
    <property type="match status" value="1"/>
</dbReference>
<dbReference type="PANTHER" id="PTHR45704">
    <property type="entry name" value="RAS-LIKE FAMILY MEMBER 11"/>
    <property type="match status" value="1"/>
</dbReference>
<dbReference type="SMART" id="SM00173">
    <property type="entry name" value="RAS"/>
    <property type="match status" value="1"/>
</dbReference>
<accession>A0A6F9DQY5</accession>
<evidence type="ECO:0000256" key="1">
    <source>
        <dbReference type="ARBA" id="ARBA00008344"/>
    </source>
</evidence>
<feature type="compositionally biased region" description="Polar residues" evidence="6">
    <location>
        <begin position="391"/>
        <end position="402"/>
    </location>
</feature>
<evidence type="ECO:0000256" key="2">
    <source>
        <dbReference type="ARBA" id="ARBA00011984"/>
    </source>
</evidence>